<dbReference type="EMBL" id="ML996690">
    <property type="protein sequence ID" value="KAF2403179.1"/>
    <property type="molecule type" value="Genomic_DNA"/>
</dbReference>
<dbReference type="PANTHER" id="PTHR12805">
    <property type="entry name" value="KIN17 KIN, ANTIGENIC DETERMINANT OF RECA PROTEIN HOMOLOG"/>
    <property type="match status" value="1"/>
</dbReference>
<dbReference type="InterPro" id="IPR038254">
    <property type="entry name" value="KIN17_WH-like_sf"/>
</dbReference>
<proteinExistence type="inferred from homology"/>
<dbReference type="GO" id="GO:0008270">
    <property type="term" value="F:zinc ion binding"/>
    <property type="evidence" value="ECO:0007669"/>
    <property type="project" value="UniProtKB-KW"/>
</dbReference>
<feature type="domain" description="DNA/RNA-binding protein Kin17 WH-like" evidence="6">
    <location>
        <begin position="52"/>
        <end position="178"/>
    </location>
</feature>
<organism evidence="7 8">
    <name type="scientific">Trichodelitschia bisporula</name>
    <dbReference type="NCBI Taxonomy" id="703511"/>
    <lineage>
        <taxon>Eukaryota</taxon>
        <taxon>Fungi</taxon>
        <taxon>Dikarya</taxon>
        <taxon>Ascomycota</taxon>
        <taxon>Pezizomycotina</taxon>
        <taxon>Dothideomycetes</taxon>
        <taxon>Dothideomycetes incertae sedis</taxon>
        <taxon>Phaeotrichales</taxon>
        <taxon>Phaeotrichaceae</taxon>
        <taxon>Trichodelitschia</taxon>
    </lineage>
</organism>
<feature type="region of interest" description="Disordered" evidence="5">
    <location>
        <begin position="185"/>
        <end position="208"/>
    </location>
</feature>
<dbReference type="AlphaFoldDB" id="A0A6G1I537"/>
<dbReference type="InterPro" id="IPR037321">
    <property type="entry name" value="KIN17-like"/>
</dbReference>
<evidence type="ECO:0000256" key="1">
    <source>
        <dbReference type="ARBA" id="ARBA00008517"/>
    </source>
</evidence>
<feature type="region of interest" description="Disordered" evidence="5">
    <location>
        <begin position="152"/>
        <end position="173"/>
    </location>
</feature>
<comment type="similarity">
    <text evidence="1">Belongs to the KIN17 family.</text>
</comment>
<name>A0A6G1I537_9PEZI</name>
<dbReference type="InterPro" id="IPR056767">
    <property type="entry name" value="C2H2-Znf_KIN17"/>
</dbReference>
<protein>
    <recommendedName>
        <fullName evidence="6">DNA/RNA-binding protein Kin17 WH-like domain-containing protein</fullName>
    </recommendedName>
</protein>
<dbReference type="Gene3D" id="1.10.10.2030">
    <property type="entry name" value="DNA/RNA-binding protein Kin17, conserved domain"/>
    <property type="match status" value="1"/>
</dbReference>
<dbReference type="GO" id="GO:0006974">
    <property type="term" value="P:DNA damage response"/>
    <property type="evidence" value="ECO:0007669"/>
    <property type="project" value="TreeGrafter"/>
</dbReference>
<evidence type="ECO:0000313" key="7">
    <source>
        <dbReference type="EMBL" id="KAF2403179.1"/>
    </source>
</evidence>
<dbReference type="Proteomes" id="UP000799640">
    <property type="component" value="Unassembled WGS sequence"/>
</dbReference>
<feature type="region of interest" description="Disordered" evidence="5">
    <location>
        <begin position="222"/>
        <end position="269"/>
    </location>
</feature>
<dbReference type="SMART" id="SM01253">
    <property type="entry name" value="Kin17_mid"/>
    <property type="match status" value="1"/>
</dbReference>
<dbReference type="PANTHER" id="PTHR12805:SF0">
    <property type="entry name" value="DNA_RNA-BINDING PROTEIN KIN17"/>
    <property type="match status" value="1"/>
</dbReference>
<evidence type="ECO:0000313" key="8">
    <source>
        <dbReference type="Proteomes" id="UP000799640"/>
    </source>
</evidence>
<evidence type="ECO:0000259" key="6">
    <source>
        <dbReference type="SMART" id="SM01253"/>
    </source>
</evidence>
<dbReference type="FunFam" id="1.10.10.2030:FF:000001">
    <property type="entry name" value="DNA/RNA-binding protein KIN17, putative"/>
    <property type="match status" value="1"/>
</dbReference>
<dbReference type="SUPFAM" id="SSF57667">
    <property type="entry name" value="beta-beta-alpha zinc fingers"/>
    <property type="match status" value="1"/>
</dbReference>
<keyword evidence="8" id="KW-1185">Reference proteome</keyword>
<dbReference type="Pfam" id="PF10357">
    <property type="entry name" value="WH_KIN17"/>
    <property type="match status" value="1"/>
</dbReference>
<dbReference type="GO" id="GO:0005634">
    <property type="term" value="C:nucleus"/>
    <property type="evidence" value="ECO:0007669"/>
    <property type="project" value="TreeGrafter"/>
</dbReference>
<dbReference type="OrthoDB" id="10266249at2759"/>
<evidence type="ECO:0000256" key="5">
    <source>
        <dbReference type="SAM" id="MobiDB-lite"/>
    </source>
</evidence>
<gene>
    <name evidence="7" type="ORF">EJ06DRAFT_528131</name>
</gene>
<evidence type="ECO:0000256" key="4">
    <source>
        <dbReference type="ARBA" id="ARBA00022833"/>
    </source>
</evidence>
<feature type="compositionally biased region" description="Basic and acidic residues" evidence="5">
    <location>
        <begin position="152"/>
        <end position="166"/>
    </location>
</feature>
<evidence type="ECO:0000256" key="2">
    <source>
        <dbReference type="ARBA" id="ARBA00022723"/>
    </source>
</evidence>
<keyword evidence="2" id="KW-0479">Metal-binding</keyword>
<dbReference type="GO" id="GO:0006260">
    <property type="term" value="P:DNA replication"/>
    <property type="evidence" value="ECO:0007669"/>
    <property type="project" value="TreeGrafter"/>
</dbReference>
<dbReference type="InterPro" id="IPR036236">
    <property type="entry name" value="Znf_C2H2_sf"/>
</dbReference>
<dbReference type="InterPro" id="IPR019447">
    <property type="entry name" value="DNA/RNA-bd_Kin17_WH-like_dom"/>
</dbReference>
<sequence length="325" mass="36651">MPKAEVGSSKWLGNKMKAKGLQRLRWYCQACEKQCRDENGFKQHTLSEGHVRAMHAIGENPKKALHAYSSQFKRDFLTLLRTAHGEKSVHANHFYQEYIANKEHIHMNSTHWNSLTEFVKHLGREGICRVTETDKGLHVAWIDNSPEALRRQDAVRKRERLDRGDEEREQEQILEQVERAQRKAREAELAKAREAEMDPKPEEPRKEVEKVVIDLGALKAGAEKAAGDAPPPPATADQSTDTTPAPSTPAPPAPVSLSFSANPKPKNVFTAAKKNPLNAKKTVVKEPPKKMSEAERIMKEELERKRFRDEAGGGGKRMKFNMGGQ</sequence>
<dbReference type="Pfam" id="PF25095">
    <property type="entry name" value="C2H2-zf_KIN17"/>
    <property type="match status" value="1"/>
</dbReference>
<keyword evidence="3" id="KW-0863">Zinc-finger</keyword>
<keyword evidence="4" id="KW-0862">Zinc</keyword>
<dbReference type="GO" id="GO:0003690">
    <property type="term" value="F:double-stranded DNA binding"/>
    <property type="evidence" value="ECO:0007669"/>
    <property type="project" value="TreeGrafter"/>
</dbReference>
<evidence type="ECO:0000256" key="3">
    <source>
        <dbReference type="ARBA" id="ARBA00022771"/>
    </source>
</evidence>
<feature type="compositionally biased region" description="Low complexity" evidence="5">
    <location>
        <begin position="235"/>
        <end position="245"/>
    </location>
</feature>
<accession>A0A6G1I537</accession>
<reference evidence="7" key="1">
    <citation type="journal article" date="2020" name="Stud. Mycol.">
        <title>101 Dothideomycetes genomes: a test case for predicting lifestyles and emergence of pathogens.</title>
        <authorList>
            <person name="Haridas S."/>
            <person name="Albert R."/>
            <person name="Binder M."/>
            <person name="Bloem J."/>
            <person name="Labutti K."/>
            <person name="Salamov A."/>
            <person name="Andreopoulos B."/>
            <person name="Baker S."/>
            <person name="Barry K."/>
            <person name="Bills G."/>
            <person name="Bluhm B."/>
            <person name="Cannon C."/>
            <person name="Castanera R."/>
            <person name="Culley D."/>
            <person name="Daum C."/>
            <person name="Ezra D."/>
            <person name="Gonzalez J."/>
            <person name="Henrissat B."/>
            <person name="Kuo A."/>
            <person name="Liang C."/>
            <person name="Lipzen A."/>
            <person name="Lutzoni F."/>
            <person name="Magnuson J."/>
            <person name="Mondo S."/>
            <person name="Nolan M."/>
            <person name="Ohm R."/>
            <person name="Pangilinan J."/>
            <person name="Park H.-J."/>
            <person name="Ramirez L."/>
            <person name="Alfaro M."/>
            <person name="Sun H."/>
            <person name="Tritt A."/>
            <person name="Yoshinaga Y."/>
            <person name="Zwiers L.-H."/>
            <person name="Turgeon B."/>
            <person name="Goodwin S."/>
            <person name="Spatafora J."/>
            <person name="Crous P."/>
            <person name="Grigoriev I."/>
        </authorList>
    </citation>
    <scope>NUCLEOTIDE SEQUENCE</scope>
    <source>
        <strain evidence="7">CBS 262.69</strain>
    </source>
</reference>